<feature type="disulfide bond" evidence="4">
    <location>
        <begin position="53"/>
        <end position="68"/>
    </location>
</feature>
<feature type="disulfide bond" evidence="4">
    <location>
        <begin position="170"/>
        <end position="184"/>
    </location>
</feature>
<feature type="disulfide bond" evidence="4">
    <location>
        <begin position="132"/>
        <end position="136"/>
    </location>
</feature>
<evidence type="ECO:0000313" key="7">
    <source>
        <dbReference type="EMBL" id="MCD7472739.1"/>
    </source>
</evidence>
<dbReference type="InterPro" id="IPR001002">
    <property type="entry name" value="Chitin-bd_1"/>
</dbReference>
<evidence type="ECO:0000256" key="5">
    <source>
        <dbReference type="SAM" id="SignalP"/>
    </source>
</evidence>
<feature type="disulfide bond" evidence="4">
    <location>
        <begin position="86"/>
        <end position="90"/>
    </location>
</feature>
<feature type="disulfide bond" evidence="4">
    <location>
        <begin position="62"/>
        <end position="74"/>
    </location>
</feature>
<comment type="caution">
    <text evidence="7">The sequence shown here is derived from an EMBL/GenBank/DDBJ whole genome shotgun (WGS) entry which is preliminary data.</text>
</comment>
<keyword evidence="8" id="KW-1185">Reference proteome</keyword>
<feature type="disulfide bond" evidence="4">
    <location>
        <begin position="156"/>
        <end position="171"/>
    </location>
</feature>
<feature type="disulfide bond" evidence="4">
    <location>
        <begin position="108"/>
        <end position="120"/>
    </location>
</feature>
<feature type="disulfide bond" evidence="4">
    <location>
        <begin position="189"/>
        <end position="193"/>
    </location>
</feature>
<keyword evidence="1 4" id="KW-0147">Chitin-binding</keyword>
<feature type="disulfide bond" evidence="4">
    <location>
        <begin position="165"/>
        <end position="177"/>
    </location>
</feature>
<dbReference type="InterPro" id="IPR036861">
    <property type="entry name" value="Endochitinase-like_sf"/>
</dbReference>
<dbReference type="Gene3D" id="3.30.60.10">
    <property type="entry name" value="Endochitinase-like"/>
    <property type="match status" value="3"/>
</dbReference>
<feature type="disulfide bond" evidence="4">
    <location>
        <begin position="113"/>
        <end position="127"/>
    </location>
</feature>
<gene>
    <name evidence="7" type="ORF">HAX54_014071</name>
</gene>
<organism evidence="7 8">
    <name type="scientific">Datura stramonium</name>
    <name type="common">Jimsonweed</name>
    <name type="synonym">Common thornapple</name>
    <dbReference type="NCBI Taxonomy" id="4076"/>
    <lineage>
        <taxon>Eukaryota</taxon>
        <taxon>Viridiplantae</taxon>
        <taxon>Streptophyta</taxon>
        <taxon>Embryophyta</taxon>
        <taxon>Tracheophyta</taxon>
        <taxon>Spermatophyta</taxon>
        <taxon>Magnoliopsida</taxon>
        <taxon>eudicotyledons</taxon>
        <taxon>Gunneridae</taxon>
        <taxon>Pentapetalae</taxon>
        <taxon>asterids</taxon>
        <taxon>lamiids</taxon>
        <taxon>Solanales</taxon>
        <taxon>Solanaceae</taxon>
        <taxon>Solanoideae</taxon>
        <taxon>Datureae</taxon>
        <taxon>Datura</taxon>
    </lineage>
</organism>
<dbReference type="InterPro" id="IPR018371">
    <property type="entry name" value="Chitin-binding_1_CS"/>
</dbReference>
<dbReference type="EMBL" id="JACEIK010001865">
    <property type="protein sequence ID" value="MCD7472739.1"/>
    <property type="molecule type" value="Genomic_DNA"/>
</dbReference>
<evidence type="ECO:0000259" key="6">
    <source>
        <dbReference type="PROSITE" id="PS50941"/>
    </source>
</evidence>
<dbReference type="PANTHER" id="PTHR47849">
    <property type="entry name" value="CHITIN-BINDING LECTIN 1"/>
    <property type="match status" value="1"/>
</dbReference>
<keyword evidence="2 5" id="KW-0732">Signal</keyword>
<evidence type="ECO:0000256" key="2">
    <source>
        <dbReference type="ARBA" id="ARBA00022729"/>
    </source>
</evidence>
<feature type="signal peptide" evidence="5">
    <location>
        <begin position="1"/>
        <end position="20"/>
    </location>
</feature>
<feature type="disulfide bond" evidence="4">
    <location>
        <begin position="67"/>
        <end position="81"/>
    </location>
</feature>
<name>A0ABS8TMG9_DATST</name>
<evidence type="ECO:0000256" key="3">
    <source>
        <dbReference type="ARBA" id="ARBA00023157"/>
    </source>
</evidence>
<reference evidence="7 8" key="1">
    <citation type="journal article" date="2021" name="BMC Genomics">
        <title>Datura genome reveals duplications of psychoactive alkaloid biosynthetic genes and high mutation rate following tissue culture.</title>
        <authorList>
            <person name="Rajewski A."/>
            <person name="Carter-House D."/>
            <person name="Stajich J."/>
            <person name="Litt A."/>
        </authorList>
    </citation>
    <scope>NUCLEOTIDE SEQUENCE [LARGE SCALE GENOMIC DNA]</scope>
    <source>
        <strain evidence="7">AR-01</strain>
    </source>
</reference>
<feature type="domain" description="Chitin-binding type-1" evidence="6">
    <location>
        <begin position="50"/>
        <end position="92"/>
    </location>
</feature>
<feature type="disulfide bond" evidence="4">
    <location>
        <begin position="99"/>
        <end position="114"/>
    </location>
</feature>
<feature type="domain" description="Chitin-binding type-1" evidence="6">
    <location>
        <begin position="96"/>
        <end position="138"/>
    </location>
</feature>
<dbReference type="SMART" id="SM00270">
    <property type="entry name" value="ChtBD1"/>
    <property type="match status" value="3"/>
</dbReference>
<evidence type="ECO:0000256" key="4">
    <source>
        <dbReference type="PROSITE-ProRule" id="PRU00261"/>
    </source>
</evidence>
<dbReference type="CDD" id="cd00035">
    <property type="entry name" value="ChtBD1"/>
    <property type="match status" value="1"/>
</dbReference>
<proteinExistence type="predicted"/>
<dbReference type="SUPFAM" id="SSF57016">
    <property type="entry name" value="Plant lectins/antimicrobial peptides"/>
    <property type="match status" value="3"/>
</dbReference>
<dbReference type="PANTHER" id="PTHR47849:SF7">
    <property type="entry name" value="CHITIN-BINDING TYPE-1 DOMAIN-CONTAINING PROTEIN"/>
    <property type="match status" value="1"/>
</dbReference>
<feature type="domain" description="Chitin-binding type-1" evidence="6">
    <location>
        <begin position="153"/>
        <end position="195"/>
    </location>
</feature>
<dbReference type="Proteomes" id="UP000823775">
    <property type="component" value="Unassembled WGS sequence"/>
</dbReference>
<dbReference type="PROSITE" id="PS50941">
    <property type="entry name" value="CHIT_BIND_I_2"/>
    <property type="match status" value="3"/>
</dbReference>
<feature type="chain" id="PRO_5045719350" description="Chitin-binding type-1 domain-containing protein" evidence="5">
    <location>
        <begin position="21"/>
        <end position="215"/>
    </location>
</feature>
<accession>A0ABS8TMG9</accession>
<protein>
    <recommendedName>
        <fullName evidence="6">Chitin-binding type-1 domain-containing protein</fullName>
    </recommendedName>
</protein>
<evidence type="ECO:0000313" key="8">
    <source>
        <dbReference type="Proteomes" id="UP000823775"/>
    </source>
</evidence>
<keyword evidence="3 4" id="KW-1015">Disulfide bond</keyword>
<sequence length="215" mass="23066">MRHTAISLLALALFFLKVSAKLSLPFYFPANETLGLEVGNTSTQSYSQEQERCGIQGGGRRCPTGMCCGYSGLCGNTSKHCNPNNCQSQCSGPFRNDRCGWQANGRSCPTGVCCSVDGWCGTTSAYCAPSNCQDQCEKLPPPSPSPPTPSYPQGRCGRQAGGRKCPTGVCCSFSGWCGTTSLYCDPYYCQSQCKTLTSSTQNRKRGSESFLLNIV</sequence>
<dbReference type="Pfam" id="PF00187">
    <property type="entry name" value="Chitin_bind_1"/>
    <property type="match status" value="3"/>
</dbReference>
<evidence type="ECO:0000256" key="1">
    <source>
        <dbReference type="ARBA" id="ARBA00022669"/>
    </source>
</evidence>
<dbReference type="PROSITE" id="PS00026">
    <property type="entry name" value="CHIT_BIND_I_1"/>
    <property type="match status" value="1"/>
</dbReference>